<dbReference type="Proteomes" id="UP000028013">
    <property type="component" value="Unassembled WGS sequence"/>
</dbReference>
<comment type="caution">
    <text evidence="2">The sequence shown here is derived from an EMBL/GenBank/DDBJ whole genome shotgun (WGS) entry which is preliminary data.</text>
</comment>
<gene>
    <name evidence="2" type="ORF">M094_3494</name>
</gene>
<feature type="transmembrane region" description="Helical" evidence="1">
    <location>
        <begin position="7"/>
        <end position="28"/>
    </location>
</feature>
<feature type="transmembrane region" description="Helical" evidence="1">
    <location>
        <begin position="138"/>
        <end position="156"/>
    </location>
</feature>
<feature type="transmembrane region" description="Helical" evidence="1">
    <location>
        <begin position="186"/>
        <end position="205"/>
    </location>
</feature>
<dbReference type="GeneID" id="99749998"/>
<evidence type="ECO:0008006" key="4">
    <source>
        <dbReference type="Google" id="ProtNLM"/>
    </source>
</evidence>
<dbReference type="PATRIC" id="fig|1339349.3.peg.360"/>
<accession>A0A078SJR6</accession>
<sequence length="213" mass="23966">MKKISILGILAILVIVAEFTYAMIAGWVDMKNSFLEGYNSVNVHSGTPQPEYSGLFDKVYVDVRPLETTAVDSLTNRFADKSVPYQVKRIGTVIVPTVWSSIVNFFAMFAIIPFFVGIYCLIRLLVSISKREVFTSDNVARLRFFTYSFAALYGLMTLHDWLNHLEAVKQVALLGYEVVASHDTDFTSLVIIILFTEIFAAGVKIKEEQDLTI</sequence>
<dbReference type="EMBL" id="JNHN01000044">
    <property type="protein sequence ID" value="KDS61868.1"/>
    <property type="molecule type" value="Genomic_DNA"/>
</dbReference>
<reference evidence="2 3" key="1">
    <citation type="submission" date="2014-04" db="EMBL/GenBank/DDBJ databases">
        <authorList>
            <person name="Sears C."/>
            <person name="Carroll K."/>
            <person name="Sack B.R."/>
            <person name="Qadri F."/>
            <person name="Myers L.L."/>
            <person name="Chung G.-T."/>
            <person name="Escheverria P."/>
            <person name="Fraser C.M."/>
            <person name="Sadzewicz L."/>
            <person name="Shefchek K.A."/>
            <person name="Tallon L."/>
            <person name="Das S.P."/>
            <person name="Daugherty S."/>
            <person name="Mongodin E.F."/>
        </authorList>
    </citation>
    <scope>NUCLEOTIDE SEQUENCE [LARGE SCALE GENOMIC DNA]</scope>
    <source>
        <strain evidence="2 3">3978 T3 ii</strain>
    </source>
</reference>
<dbReference type="Pfam" id="PF11188">
    <property type="entry name" value="DUF2975"/>
    <property type="match status" value="1"/>
</dbReference>
<evidence type="ECO:0000313" key="3">
    <source>
        <dbReference type="Proteomes" id="UP000028013"/>
    </source>
</evidence>
<dbReference type="InterPro" id="IPR021354">
    <property type="entry name" value="DUF2975"/>
</dbReference>
<keyword evidence="1" id="KW-1133">Transmembrane helix</keyword>
<keyword evidence="1" id="KW-0812">Transmembrane</keyword>
<dbReference type="AlphaFoldDB" id="A0A078SJR6"/>
<evidence type="ECO:0000256" key="1">
    <source>
        <dbReference type="SAM" id="Phobius"/>
    </source>
</evidence>
<dbReference type="RefSeq" id="WP_005830526.1">
    <property type="nucleotide sequence ID" value="NZ_JNHN01000044.1"/>
</dbReference>
<evidence type="ECO:0000313" key="2">
    <source>
        <dbReference type="EMBL" id="KDS61868.1"/>
    </source>
</evidence>
<protein>
    <recommendedName>
        <fullName evidence="4">DUF2975 domain-containing protein</fullName>
    </recommendedName>
</protein>
<organism evidence="2 3">
    <name type="scientific">Bacteroides uniformis str. 3978 T3 ii</name>
    <dbReference type="NCBI Taxonomy" id="1339349"/>
    <lineage>
        <taxon>Bacteria</taxon>
        <taxon>Pseudomonadati</taxon>
        <taxon>Bacteroidota</taxon>
        <taxon>Bacteroidia</taxon>
        <taxon>Bacteroidales</taxon>
        <taxon>Bacteroidaceae</taxon>
        <taxon>Bacteroides</taxon>
    </lineage>
</organism>
<feature type="transmembrane region" description="Helical" evidence="1">
    <location>
        <begin position="105"/>
        <end position="126"/>
    </location>
</feature>
<proteinExistence type="predicted"/>
<keyword evidence="1" id="KW-0472">Membrane</keyword>
<name>A0A078SJR6_BACUN</name>